<dbReference type="CDD" id="cd00071">
    <property type="entry name" value="GMPK"/>
    <property type="match status" value="1"/>
</dbReference>
<evidence type="ECO:0000259" key="10">
    <source>
        <dbReference type="PROSITE" id="PS50052"/>
    </source>
</evidence>
<dbReference type="NCBIfam" id="TIGR03263">
    <property type="entry name" value="guanyl_kin"/>
    <property type="match status" value="1"/>
</dbReference>
<dbReference type="FunFam" id="3.40.50.300:FF:000776">
    <property type="entry name" value="Guanylate kinase 2"/>
    <property type="match status" value="1"/>
</dbReference>
<proteinExistence type="inferred from homology"/>
<dbReference type="EC" id="2.7.4.8" evidence="2"/>
<evidence type="ECO:0000256" key="6">
    <source>
        <dbReference type="ARBA" id="ARBA00022777"/>
    </source>
</evidence>
<protein>
    <recommendedName>
        <fullName evidence="3">Guanylate kinase</fullName>
        <ecNumber evidence="2">2.7.4.8</ecNumber>
    </recommendedName>
    <alternativeName>
        <fullName evidence="8">GMP kinase</fullName>
    </alternativeName>
</protein>
<keyword evidence="4" id="KW-0808">Transferase</keyword>
<comment type="similarity">
    <text evidence="1">Belongs to the guanylate kinase family.</text>
</comment>
<dbReference type="PROSITE" id="PS00856">
    <property type="entry name" value="GUANYLATE_KINASE_1"/>
    <property type="match status" value="1"/>
</dbReference>
<evidence type="ECO:0000256" key="1">
    <source>
        <dbReference type="ARBA" id="ARBA00005790"/>
    </source>
</evidence>
<dbReference type="Pfam" id="PF00625">
    <property type="entry name" value="Guanylate_kin"/>
    <property type="match status" value="1"/>
</dbReference>
<keyword evidence="6 11" id="KW-0418">Kinase</keyword>
<comment type="caution">
    <text evidence="11">The sequence shown here is derived from an EMBL/GenBank/DDBJ whole genome shotgun (WGS) entry which is preliminary data.</text>
</comment>
<dbReference type="InterPro" id="IPR017665">
    <property type="entry name" value="Guanylate_kinase"/>
</dbReference>
<dbReference type="InterPro" id="IPR027417">
    <property type="entry name" value="P-loop_NTPase"/>
</dbReference>
<feature type="region of interest" description="Disordered" evidence="9">
    <location>
        <begin position="1"/>
        <end position="25"/>
    </location>
</feature>
<dbReference type="SUPFAM" id="SSF52540">
    <property type="entry name" value="P-loop containing nucleoside triphosphate hydrolases"/>
    <property type="match status" value="1"/>
</dbReference>
<dbReference type="PANTHER" id="PTHR23117">
    <property type="entry name" value="GUANYLATE KINASE-RELATED"/>
    <property type="match status" value="1"/>
</dbReference>
<dbReference type="Proteomes" id="UP000298493">
    <property type="component" value="Unassembled WGS sequence"/>
</dbReference>
<dbReference type="InterPro" id="IPR008144">
    <property type="entry name" value="Guanylate_kin-like_dom"/>
</dbReference>
<evidence type="ECO:0000256" key="5">
    <source>
        <dbReference type="ARBA" id="ARBA00022741"/>
    </source>
</evidence>
<accession>A0A4Z1NQP5</accession>
<keyword evidence="12" id="KW-1185">Reference proteome</keyword>
<evidence type="ECO:0000256" key="7">
    <source>
        <dbReference type="ARBA" id="ARBA00022840"/>
    </source>
</evidence>
<dbReference type="GO" id="GO:0004385">
    <property type="term" value="F:GMP kinase activity"/>
    <property type="evidence" value="ECO:0007669"/>
    <property type="project" value="UniProtKB-EC"/>
</dbReference>
<evidence type="ECO:0000313" key="12">
    <source>
        <dbReference type="Proteomes" id="UP000298493"/>
    </source>
</evidence>
<dbReference type="OrthoDB" id="6334211at2759"/>
<evidence type="ECO:0000256" key="4">
    <source>
        <dbReference type="ARBA" id="ARBA00022679"/>
    </source>
</evidence>
<dbReference type="FunFam" id="3.30.63.10:FF:000002">
    <property type="entry name" value="Guanylate kinase 1"/>
    <property type="match status" value="1"/>
</dbReference>
<dbReference type="AlphaFoldDB" id="A0A4Z1NQP5"/>
<dbReference type="PANTHER" id="PTHR23117:SF13">
    <property type="entry name" value="GUANYLATE KINASE"/>
    <property type="match status" value="1"/>
</dbReference>
<sequence length="199" mass="22725">MTPITDLDTLPKERQPIVISGPSGSGKSTMLKMLFEKYPGRFGFSVSHTTRAPRGSEQDGVDYFFTTVSKFEEMIKEGGFIEHAKFGSNYYGTSFKAVESIEERGQVCVLDIEMEGVKQVHNSHLKARYLFLQPPTYQILEQRLRGRATDKEEDIQKRLKQAKIELEYAQTPGAHDKIVINDDKDKAFEEVEKFCFAKE</sequence>
<feature type="domain" description="Guanylate kinase-like" evidence="10">
    <location>
        <begin position="14"/>
        <end position="196"/>
    </location>
</feature>
<keyword evidence="5" id="KW-0547">Nucleotide-binding</keyword>
<keyword evidence="7" id="KW-0067">ATP-binding</keyword>
<dbReference type="STRING" id="86259.A0A4Z1NQP5"/>
<evidence type="ECO:0000313" key="11">
    <source>
        <dbReference type="EMBL" id="TID12721.1"/>
    </source>
</evidence>
<dbReference type="PROSITE" id="PS50052">
    <property type="entry name" value="GUANYLATE_KINASE_2"/>
    <property type="match status" value="1"/>
</dbReference>
<dbReference type="InterPro" id="IPR020590">
    <property type="entry name" value="Guanylate_kinase_CS"/>
</dbReference>
<dbReference type="GO" id="GO:0005524">
    <property type="term" value="F:ATP binding"/>
    <property type="evidence" value="ECO:0007669"/>
    <property type="project" value="UniProtKB-KW"/>
</dbReference>
<reference evidence="11 12" key="1">
    <citation type="submission" date="2019-04" db="EMBL/GenBank/DDBJ databases">
        <title>High contiguity whole genome sequence and gene annotation resource for two Venturia nashicola isolates.</title>
        <authorList>
            <person name="Prokchorchik M."/>
            <person name="Won K."/>
            <person name="Lee Y."/>
            <person name="Choi E.D."/>
            <person name="Segonzac C."/>
            <person name="Sohn K.H."/>
        </authorList>
    </citation>
    <scope>NUCLEOTIDE SEQUENCE [LARGE SCALE GENOMIC DNA]</scope>
    <source>
        <strain evidence="11 12">PRI2</strain>
    </source>
</reference>
<gene>
    <name evidence="11" type="ORF">E6O75_ATG10328</name>
</gene>
<dbReference type="SMART" id="SM00072">
    <property type="entry name" value="GuKc"/>
    <property type="match status" value="1"/>
</dbReference>
<evidence type="ECO:0000256" key="9">
    <source>
        <dbReference type="SAM" id="MobiDB-lite"/>
    </source>
</evidence>
<dbReference type="EMBL" id="SNSC02000035">
    <property type="protein sequence ID" value="TID12721.1"/>
    <property type="molecule type" value="Genomic_DNA"/>
</dbReference>
<evidence type="ECO:0000256" key="3">
    <source>
        <dbReference type="ARBA" id="ARBA00016296"/>
    </source>
</evidence>
<dbReference type="GO" id="GO:0005829">
    <property type="term" value="C:cytosol"/>
    <property type="evidence" value="ECO:0007669"/>
    <property type="project" value="TreeGrafter"/>
</dbReference>
<evidence type="ECO:0000256" key="2">
    <source>
        <dbReference type="ARBA" id="ARBA00012961"/>
    </source>
</evidence>
<name>A0A4Z1NQP5_9PEZI</name>
<evidence type="ECO:0000256" key="8">
    <source>
        <dbReference type="ARBA" id="ARBA00030128"/>
    </source>
</evidence>
<dbReference type="Gene3D" id="3.40.50.300">
    <property type="entry name" value="P-loop containing nucleotide triphosphate hydrolases"/>
    <property type="match status" value="1"/>
</dbReference>
<dbReference type="InterPro" id="IPR008145">
    <property type="entry name" value="GK/Ca_channel_bsu"/>
</dbReference>
<dbReference type="Gene3D" id="3.30.63.10">
    <property type="entry name" value="Guanylate Kinase phosphate binding domain"/>
    <property type="match status" value="1"/>
</dbReference>
<organism evidence="11 12">
    <name type="scientific">Venturia nashicola</name>
    <dbReference type="NCBI Taxonomy" id="86259"/>
    <lineage>
        <taxon>Eukaryota</taxon>
        <taxon>Fungi</taxon>
        <taxon>Dikarya</taxon>
        <taxon>Ascomycota</taxon>
        <taxon>Pezizomycotina</taxon>
        <taxon>Dothideomycetes</taxon>
        <taxon>Pleosporomycetidae</taxon>
        <taxon>Venturiales</taxon>
        <taxon>Venturiaceae</taxon>
        <taxon>Venturia</taxon>
    </lineage>
</organism>